<evidence type="ECO:0000313" key="1">
    <source>
        <dbReference type="EMBL" id="VUD72283.1"/>
    </source>
</evidence>
<protein>
    <recommendedName>
        <fullName evidence="3">Nucleotidyl transferase AbiEii/AbiGii toxin family protein</fullName>
    </recommendedName>
</protein>
<evidence type="ECO:0000313" key="2">
    <source>
        <dbReference type="Proteomes" id="UP000410984"/>
    </source>
</evidence>
<dbReference type="EMBL" id="CABFPH010000038">
    <property type="protein sequence ID" value="VUD72283.1"/>
    <property type="molecule type" value="Genomic_DNA"/>
</dbReference>
<keyword evidence="2" id="KW-1185">Reference proteome</keyword>
<name>A0A509EGH9_9HYPH</name>
<sequence length="300" mass="33015">MVVWALSAIYGSGHGAHLSFKGGTSLSKVYGVIDRFSEDVDLTYDIRRFLPDFDITPDGIPPSKSQGRKWTEEVRDKLPAWIQDELVPLFSAAAERDGIEIRCRQEGKEKLFLEYEPVVEGSSYVPQAVMLEFGARSTGEPTETANVTCDAASAIAGLDFPTAQVRAMTIGRTFWEKATAAHVYSIQESLKGDRFSRHWHDLHCIAGSERIDRIVADRDLARKVATHKSFFFAEKDGNGGWVDYTAAVSGGLRLVPVGEPLGKLAEDYARMAEAGMTSRKAPSFDTVMETCADLEKAINA</sequence>
<evidence type="ECO:0008006" key="3">
    <source>
        <dbReference type="Google" id="ProtNLM"/>
    </source>
</evidence>
<dbReference type="AlphaFoldDB" id="A0A509EGH9"/>
<gene>
    <name evidence="1" type="ORF">MET9862_02878</name>
</gene>
<reference evidence="1 2" key="1">
    <citation type="submission" date="2019-06" db="EMBL/GenBank/DDBJ databases">
        <authorList>
            <person name="Rodrigo-Torres L."/>
            <person name="Arahal R. D."/>
            <person name="Lucena T."/>
        </authorList>
    </citation>
    <scope>NUCLEOTIDE SEQUENCE [LARGE SCALE GENOMIC DNA]</scope>
    <source>
        <strain evidence="1 2">SB0023/3</strain>
    </source>
</reference>
<dbReference type="Pfam" id="PF08843">
    <property type="entry name" value="AbiEii"/>
    <property type="match status" value="1"/>
</dbReference>
<organism evidence="1 2">
    <name type="scientific">Methylobacterium symbioticum</name>
    <dbReference type="NCBI Taxonomy" id="2584084"/>
    <lineage>
        <taxon>Bacteria</taxon>
        <taxon>Pseudomonadati</taxon>
        <taxon>Pseudomonadota</taxon>
        <taxon>Alphaproteobacteria</taxon>
        <taxon>Hyphomicrobiales</taxon>
        <taxon>Methylobacteriaceae</taxon>
        <taxon>Methylobacterium</taxon>
    </lineage>
</organism>
<dbReference type="Proteomes" id="UP000410984">
    <property type="component" value="Unassembled WGS sequence"/>
</dbReference>
<accession>A0A509EGH9</accession>
<dbReference type="Gene3D" id="3.10.450.620">
    <property type="entry name" value="JHP933, nucleotidyltransferase-like core domain"/>
    <property type="match status" value="1"/>
</dbReference>
<dbReference type="InterPro" id="IPR014942">
    <property type="entry name" value="AbiEii"/>
</dbReference>
<proteinExistence type="predicted"/>